<protein>
    <recommendedName>
        <fullName evidence="3">Polyketide cyclase / dehydrase and lipid transport</fullName>
    </recommendedName>
</protein>
<organism evidence="1 2">
    <name type="scientific">Cellulomonas xylanilytica</name>
    <dbReference type="NCBI Taxonomy" id="233583"/>
    <lineage>
        <taxon>Bacteria</taxon>
        <taxon>Bacillati</taxon>
        <taxon>Actinomycetota</taxon>
        <taxon>Actinomycetes</taxon>
        <taxon>Micrococcales</taxon>
        <taxon>Cellulomonadaceae</taxon>
        <taxon>Cellulomonas</taxon>
    </lineage>
</organism>
<dbReference type="EMBL" id="BJUB01000012">
    <property type="protein sequence ID" value="GEK22935.1"/>
    <property type="molecule type" value="Genomic_DNA"/>
</dbReference>
<dbReference type="Proteomes" id="UP000321118">
    <property type="component" value="Unassembled WGS sequence"/>
</dbReference>
<keyword evidence="2" id="KW-1185">Reference proteome</keyword>
<accession>A0A510VCQ2</accession>
<evidence type="ECO:0008006" key="3">
    <source>
        <dbReference type="Google" id="ProtNLM"/>
    </source>
</evidence>
<dbReference type="InterPro" id="IPR023393">
    <property type="entry name" value="START-like_dom_sf"/>
</dbReference>
<dbReference type="Gene3D" id="3.30.530.20">
    <property type="match status" value="1"/>
</dbReference>
<dbReference type="SUPFAM" id="SSF55961">
    <property type="entry name" value="Bet v1-like"/>
    <property type="match status" value="1"/>
</dbReference>
<evidence type="ECO:0000313" key="2">
    <source>
        <dbReference type="Proteomes" id="UP000321118"/>
    </source>
</evidence>
<gene>
    <name evidence="1" type="ORF">CXY01_34550</name>
</gene>
<evidence type="ECO:0000313" key="1">
    <source>
        <dbReference type="EMBL" id="GEK22935.1"/>
    </source>
</evidence>
<dbReference type="AlphaFoldDB" id="A0A510VCQ2"/>
<sequence>MVDTLRMDEWIDRGRAAVERWRDDQRLRAVQRLPLVQVRVREQVALPASAATIWSLVGDTGNDAAVVGPSHVRTFVVPGTPAGAVGELRCTVLRRPDGSWAGHLLQVVERVEGVRFAGRALSLGFRHLETVTVADGLLTWEAAVETQQPVAAQVQALVQRNVAGHVARIAAVLDGDAPAEDTVPFVTSCDDRSALVDVEVSVSADLRIPVDVAWAHVRAARSVALESADPTATSFTVPGSPQAEPGELVCVIAATSDGGRAATFQQVVGQEAGRSVVSRSLSVVAEHAWERELRVEPIPGGARVTYRVRVPVHRRQAAATRATWTADAQRYLGAIESALVAAA</sequence>
<comment type="caution">
    <text evidence="1">The sequence shown here is derived from an EMBL/GenBank/DDBJ whole genome shotgun (WGS) entry which is preliminary data.</text>
</comment>
<proteinExistence type="predicted"/>
<reference evidence="1 2" key="1">
    <citation type="submission" date="2019-07" db="EMBL/GenBank/DDBJ databases">
        <title>Whole genome shotgun sequence of Cellulomonas xylanilytica NBRC 101102.</title>
        <authorList>
            <person name="Hosoyama A."/>
            <person name="Uohara A."/>
            <person name="Ohji S."/>
            <person name="Ichikawa N."/>
        </authorList>
    </citation>
    <scope>NUCLEOTIDE SEQUENCE [LARGE SCALE GENOMIC DNA]</scope>
    <source>
        <strain evidence="1 2">NBRC 101102</strain>
    </source>
</reference>
<name>A0A510VCQ2_9CELL</name>